<feature type="region of interest" description="Disordered" evidence="1">
    <location>
        <begin position="100"/>
        <end position="122"/>
    </location>
</feature>
<dbReference type="EMBL" id="JABSTR010001244">
    <property type="protein sequence ID" value="KAH9383734.1"/>
    <property type="molecule type" value="Genomic_DNA"/>
</dbReference>
<sequence>MRVKKGRKENPAKKRAVWYTANKAAAKIELWRRERPNETASSVSPVCLSSSPLAGIKLREPPSGTSWERAGKRTGLIAKEEWLKLLGEIEAAIDECWAEPPPLPGHNCSSGRPRAFISRGDL</sequence>
<comment type="caution">
    <text evidence="2">The sequence shown here is derived from an EMBL/GenBank/DDBJ whole genome shotgun (WGS) entry which is preliminary data.</text>
</comment>
<dbReference type="Proteomes" id="UP000821853">
    <property type="component" value="Unassembled WGS sequence"/>
</dbReference>
<organism evidence="2 3">
    <name type="scientific">Haemaphysalis longicornis</name>
    <name type="common">Bush tick</name>
    <dbReference type="NCBI Taxonomy" id="44386"/>
    <lineage>
        <taxon>Eukaryota</taxon>
        <taxon>Metazoa</taxon>
        <taxon>Ecdysozoa</taxon>
        <taxon>Arthropoda</taxon>
        <taxon>Chelicerata</taxon>
        <taxon>Arachnida</taxon>
        <taxon>Acari</taxon>
        <taxon>Parasitiformes</taxon>
        <taxon>Ixodida</taxon>
        <taxon>Ixodoidea</taxon>
        <taxon>Ixodidae</taxon>
        <taxon>Haemaphysalinae</taxon>
        <taxon>Haemaphysalis</taxon>
    </lineage>
</organism>
<protein>
    <submittedName>
        <fullName evidence="2">Uncharacterized protein</fullName>
    </submittedName>
</protein>
<reference evidence="2 3" key="1">
    <citation type="journal article" date="2020" name="Cell">
        <title>Large-Scale Comparative Analyses of Tick Genomes Elucidate Their Genetic Diversity and Vector Capacities.</title>
        <authorList>
            <consortium name="Tick Genome and Microbiome Consortium (TIGMIC)"/>
            <person name="Jia N."/>
            <person name="Wang J."/>
            <person name="Shi W."/>
            <person name="Du L."/>
            <person name="Sun Y."/>
            <person name="Zhan W."/>
            <person name="Jiang J.F."/>
            <person name="Wang Q."/>
            <person name="Zhang B."/>
            <person name="Ji P."/>
            <person name="Bell-Sakyi L."/>
            <person name="Cui X.M."/>
            <person name="Yuan T.T."/>
            <person name="Jiang B.G."/>
            <person name="Yang W.F."/>
            <person name="Lam T.T."/>
            <person name="Chang Q.C."/>
            <person name="Ding S.J."/>
            <person name="Wang X.J."/>
            <person name="Zhu J.G."/>
            <person name="Ruan X.D."/>
            <person name="Zhao L."/>
            <person name="Wei J.T."/>
            <person name="Ye R.Z."/>
            <person name="Que T.C."/>
            <person name="Du C.H."/>
            <person name="Zhou Y.H."/>
            <person name="Cheng J.X."/>
            <person name="Dai P.F."/>
            <person name="Guo W.B."/>
            <person name="Han X.H."/>
            <person name="Huang E.J."/>
            <person name="Li L.F."/>
            <person name="Wei W."/>
            <person name="Gao Y.C."/>
            <person name="Liu J.Z."/>
            <person name="Shao H.Z."/>
            <person name="Wang X."/>
            <person name="Wang C.C."/>
            <person name="Yang T.C."/>
            <person name="Huo Q.B."/>
            <person name="Li W."/>
            <person name="Chen H.Y."/>
            <person name="Chen S.E."/>
            <person name="Zhou L.G."/>
            <person name="Ni X.B."/>
            <person name="Tian J.H."/>
            <person name="Sheng Y."/>
            <person name="Liu T."/>
            <person name="Pan Y.S."/>
            <person name="Xia L.Y."/>
            <person name="Li J."/>
            <person name="Zhao F."/>
            <person name="Cao W.C."/>
        </authorList>
    </citation>
    <scope>NUCLEOTIDE SEQUENCE [LARGE SCALE GENOMIC DNA]</scope>
    <source>
        <strain evidence="2">HaeL-2018</strain>
    </source>
</reference>
<gene>
    <name evidence="2" type="ORF">HPB48_025500</name>
</gene>
<accession>A0A9J6H7Q4</accession>
<keyword evidence="3" id="KW-1185">Reference proteome</keyword>
<dbReference type="AlphaFoldDB" id="A0A9J6H7Q4"/>
<dbReference type="VEuPathDB" id="VectorBase:HLOH_047141"/>
<evidence type="ECO:0000256" key="1">
    <source>
        <dbReference type="SAM" id="MobiDB-lite"/>
    </source>
</evidence>
<evidence type="ECO:0000313" key="2">
    <source>
        <dbReference type="EMBL" id="KAH9383734.1"/>
    </source>
</evidence>
<proteinExistence type="predicted"/>
<name>A0A9J6H7Q4_HAELO</name>
<evidence type="ECO:0000313" key="3">
    <source>
        <dbReference type="Proteomes" id="UP000821853"/>
    </source>
</evidence>